<evidence type="ECO:0000313" key="2">
    <source>
        <dbReference type="Proteomes" id="UP000297245"/>
    </source>
</evidence>
<organism evidence="1 2">
    <name type="scientific">Dendrothele bispora (strain CBS 962.96)</name>
    <dbReference type="NCBI Taxonomy" id="1314807"/>
    <lineage>
        <taxon>Eukaryota</taxon>
        <taxon>Fungi</taxon>
        <taxon>Dikarya</taxon>
        <taxon>Basidiomycota</taxon>
        <taxon>Agaricomycotina</taxon>
        <taxon>Agaricomycetes</taxon>
        <taxon>Agaricomycetidae</taxon>
        <taxon>Agaricales</taxon>
        <taxon>Agaricales incertae sedis</taxon>
        <taxon>Dendrothele</taxon>
    </lineage>
</organism>
<reference evidence="1 2" key="1">
    <citation type="journal article" date="2019" name="Nat. Ecol. Evol.">
        <title>Megaphylogeny resolves global patterns of mushroom evolution.</title>
        <authorList>
            <person name="Varga T."/>
            <person name="Krizsan K."/>
            <person name="Foldi C."/>
            <person name="Dima B."/>
            <person name="Sanchez-Garcia M."/>
            <person name="Sanchez-Ramirez S."/>
            <person name="Szollosi G.J."/>
            <person name="Szarkandi J.G."/>
            <person name="Papp V."/>
            <person name="Albert L."/>
            <person name="Andreopoulos W."/>
            <person name="Angelini C."/>
            <person name="Antonin V."/>
            <person name="Barry K.W."/>
            <person name="Bougher N.L."/>
            <person name="Buchanan P."/>
            <person name="Buyck B."/>
            <person name="Bense V."/>
            <person name="Catcheside P."/>
            <person name="Chovatia M."/>
            <person name="Cooper J."/>
            <person name="Damon W."/>
            <person name="Desjardin D."/>
            <person name="Finy P."/>
            <person name="Geml J."/>
            <person name="Haridas S."/>
            <person name="Hughes K."/>
            <person name="Justo A."/>
            <person name="Karasinski D."/>
            <person name="Kautmanova I."/>
            <person name="Kiss B."/>
            <person name="Kocsube S."/>
            <person name="Kotiranta H."/>
            <person name="LaButti K.M."/>
            <person name="Lechner B.E."/>
            <person name="Liimatainen K."/>
            <person name="Lipzen A."/>
            <person name="Lukacs Z."/>
            <person name="Mihaltcheva S."/>
            <person name="Morgado L.N."/>
            <person name="Niskanen T."/>
            <person name="Noordeloos M.E."/>
            <person name="Ohm R.A."/>
            <person name="Ortiz-Santana B."/>
            <person name="Ovrebo C."/>
            <person name="Racz N."/>
            <person name="Riley R."/>
            <person name="Savchenko A."/>
            <person name="Shiryaev A."/>
            <person name="Soop K."/>
            <person name="Spirin V."/>
            <person name="Szebenyi C."/>
            <person name="Tomsovsky M."/>
            <person name="Tulloss R.E."/>
            <person name="Uehling J."/>
            <person name="Grigoriev I.V."/>
            <person name="Vagvolgyi C."/>
            <person name="Papp T."/>
            <person name="Martin F.M."/>
            <person name="Miettinen O."/>
            <person name="Hibbett D.S."/>
            <person name="Nagy L.G."/>
        </authorList>
    </citation>
    <scope>NUCLEOTIDE SEQUENCE [LARGE SCALE GENOMIC DNA]</scope>
    <source>
        <strain evidence="1 2">CBS 962.96</strain>
    </source>
</reference>
<feature type="non-terminal residue" evidence="1">
    <location>
        <position position="1"/>
    </location>
</feature>
<name>A0A4S8KN19_DENBC</name>
<evidence type="ECO:0000313" key="1">
    <source>
        <dbReference type="EMBL" id="THU76997.1"/>
    </source>
</evidence>
<accession>A0A4S8KN19</accession>
<protein>
    <submittedName>
        <fullName evidence="1">Uncharacterized protein</fullName>
    </submittedName>
</protein>
<dbReference type="Proteomes" id="UP000297245">
    <property type="component" value="Unassembled WGS sequence"/>
</dbReference>
<feature type="non-terminal residue" evidence="1">
    <location>
        <position position="93"/>
    </location>
</feature>
<keyword evidence="2" id="KW-1185">Reference proteome</keyword>
<gene>
    <name evidence="1" type="ORF">K435DRAFT_584158</name>
</gene>
<dbReference type="AlphaFoldDB" id="A0A4S8KN19"/>
<dbReference type="OrthoDB" id="3013323at2759"/>
<sequence length="93" mass="10460">TLTELAVLALYANSISYPYMRLVRVSGEWQLNALDLGPLHEQFTEFCKRIGNNPELLLGPNASYIAGSLDGKPWHHPEAFYTIHQLISSLPHL</sequence>
<dbReference type="EMBL" id="ML180607">
    <property type="protein sequence ID" value="THU76997.1"/>
    <property type="molecule type" value="Genomic_DNA"/>
</dbReference>
<proteinExistence type="predicted"/>